<feature type="domain" description="Transposase IS701-like DDE" evidence="2">
    <location>
        <begin position="31"/>
        <end position="257"/>
    </location>
</feature>
<dbReference type="InterPro" id="IPR038721">
    <property type="entry name" value="IS701-like_DDE_dom"/>
</dbReference>
<dbReference type="EMBL" id="CP034539">
    <property type="protein sequence ID" value="AZQ38067.1"/>
    <property type="molecule type" value="Genomic_DNA"/>
</dbReference>
<feature type="region of interest" description="Disordered" evidence="1">
    <location>
        <begin position="1"/>
        <end position="20"/>
    </location>
</feature>
<dbReference type="KEGG" id="scya:EJ357_35250"/>
<dbReference type="InterPro" id="IPR039365">
    <property type="entry name" value="IS701-like"/>
</dbReference>
<keyword evidence="4" id="KW-1185">Reference proteome</keyword>
<evidence type="ECO:0000256" key="1">
    <source>
        <dbReference type="SAM" id="MobiDB-lite"/>
    </source>
</evidence>
<sequence length="386" mass="41323">MDGELSQSKGTGGTLTPPSSHQFCGEFASLLFASLRRREQRHKARQYVCGLLVEPGRKTLRNVAAQFEGVGARQSVHHFITASSWEWMPVRHALARSVHEAFDPLAWVISPTVIPRAGSHTIGVDEHYVPQLGHAVNGQRAVGAWLSSGRCALPVGWRLLLSDRWMREPLRQRAGIPAGAAAGTLDDCVRGLVADAVEAGGVPRVPVVVDAELADAVGLARHLASRGLSFLVRVDPAEHLRLDPVELPMYGGRERPAGELVKALTRLRWAVNPGDGPTLAAAIPVVGPRVPPSAGGAGLFLVSEQIRDGRSDGRLWLTDSPPAALASALALTRLPDVVQRDFGAISESVGMRDFAGRSFPGWHRHVTLASVAHCIAAWPMRTAVGV</sequence>
<dbReference type="Proteomes" id="UP000280298">
    <property type="component" value="Chromosome"/>
</dbReference>
<accession>A0A3Q9ES79</accession>
<protein>
    <submittedName>
        <fullName evidence="3">Transposase</fullName>
    </submittedName>
</protein>
<dbReference type="AlphaFoldDB" id="A0A3Q9ES79"/>
<dbReference type="OrthoDB" id="3657225at2"/>
<reference evidence="3 4" key="1">
    <citation type="journal article" date="2019" name="Int. J. Syst. Evol. Microbiol.">
        <title>Streptomyces cyaneochromogenes sp. nov., a blue pigment-producing actinomycete from manganese-contaminated soil.</title>
        <authorList>
            <person name="Tang X."/>
            <person name="Zhao J."/>
            <person name="Li K."/>
            <person name="Chen Z."/>
            <person name="Sun Y."/>
            <person name="Gao J."/>
        </authorList>
    </citation>
    <scope>NUCLEOTIDE SEQUENCE [LARGE SCALE GENOMIC DNA]</scope>
    <source>
        <strain evidence="3 4">MK-45</strain>
    </source>
</reference>
<proteinExistence type="predicted"/>
<name>A0A3Q9ES79_9ACTN</name>
<dbReference type="Pfam" id="PF13546">
    <property type="entry name" value="DDE_5"/>
    <property type="match status" value="1"/>
</dbReference>
<dbReference type="PANTHER" id="PTHR33627:SF1">
    <property type="entry name" value="TRANSPOSASE"/>
    <property type="match status" value="1"/>
</dbReference>
<evidence type="ECO:0000313" key="4">
    <source>
        <dbReference type="Proteomes" id="UP000280298"/>
    </source>
</evidence>
<gene>
    <name evidence="3" type="ORF">EJ357_35250</name>
</gene>
<evidence type="ECO:0000313" key="3">
    <source>
        <dbReference type="EMBL" id="AZQ38067.1"/>
    </source>
</evidence>
<dbReference type="PANTHER" id="PTHR33627">
    <property type="entry name" value="TRANSPOSASE"/>
    <property type="match status" value="1"/>
</dbReference>
<evidence type="ECO:0000259" key="2">
    <source>
        <dbReference type="Pfam" id="PF13546"/>
    </source>
</evidence>
<organism evidence="3 4">
    <name type="scientific">Streptomyces cyaneochromogenes</name>
    <dbReference type="NCBI Taxonomy" id="2496836"/>
    <lineage>
        <taxon>Bacteria</taxon>
        <taxon>Bacillati</taxon>
        <taxon>Actinomycetota</taxon>
        <taxon>Actinomycetes</taxon>
        <taxon>Kitasatosporales</taxon>
        <taxon>Streptomycetaceae</taxon>
        <taxon>Streptomyces</taxon>
    </lineage>
</organism>